<dbReference type="InterPro" id="IPR013761">
    <property type="entry name" value="SAM/pointed_sf"/>
</dbReference>
<dbReference type="SUPFAM" id="SSF47769">
    <property type="entry name" value="SAM/Pointed domain"/>
    <property type="match status" value="1"/>
</dbReference>
<proteinExistence type="predicted"/>
<accession>A0ABR3TSD6</accession>
<dbReference type="InterPro" id="IPR001660">
    <property type="entry name" value="SAM"/>
</dbReference>
<evidence type="ECO:0000259" key="2">
    <source>
        <dbReference type="SMART" id="SM00454"/>
    </source>
</evidence>
<organism evidence="3 4">
    <name type="scientific">Diplodia intermedia</name>
    <dbReference type="NCBI Taxonomy" id="856260"/>
    <lineage>
        <taxon>Eukaryota</taxon>
        <taxon>Fungi</taxon>
        <taxon>Dikarya</taxon>
        <taxon>Ascomycota</taxon>
        <taxon>Pezizomycotina</taxon>
        <taxon>Dothideomycetes</taxon>
        <taxon>Dothideomycetes incertae sedis</taxon>
        <taxon>Botryosphaeriales</taxon>
        <taxon>Botryosphaeriaceae</taxon>
        <taxon>Diplodia</taxon>
    </lineage>
</organism>
<gene>
    <name evidence="3" type="ORF">SLS58_004855</name>
</gene>
<sequence length="180" mass="20335">MTDLRQKLEQLGLSQYLEVFVTEGFDTWETVLDIRESDLDSLNVKLGHRRKLQRAIAETRGIPLERLERAVPNLPGAPSVDGSYRSDDSASETRSLNHHKRAEPPSGNTGGTTKRKYRRHPKVIILAISRNLRLTATVAGRECARTASISLRDLLKSYALGLRRLLAPISLTWTQRQENH</sequence>
<evidence type="ECO:0000256" key="1">
    <source>
        <dbReference type="SAM" id="MobiDB-lite"/>
    </source>
</evidence>
<dbReference type="Proteomes" id="UP001521184">
    <property type="component" value="Unassembled WGS sequence"/>
</dbReference>
<dbReference type="EMBL" id="JAKEKT020000027">
    <property type="protein sequence ID" value="KAL1643495.1"/>
    <property type="molecule type" value="Genomic_DNA"/>
</dbReference>
<keyword evidence="4" id="KW-1185">Reference proteome</keyword>
<evidence type="ECO:0000313" key="3">
    <source>
        <dbReference type="EMBL" id="KAL1643495.1"/>
    </source>
</evidence>
<feature type="domain" description="SAM" evidence="2">
    <location>
        <begin position="1"/>
        <end position="62"/>
    </location>
</feature>
<name>A0ABR3TSD6_9PEZI</name>
<dbReference type="Gene3D" id="1.10.150.50">
    <property type="entry name" value="Transcription Factor, Ets-1"/>
    <property type="match status" value="1"/>
</dbReference>
<feature type="region of interest" description="Disordered" evidence="1">
    <location>
        <begin position="69"/>
        <end position="116"/>
    </location>
</feature>
<evidence type="ECO:0000313" key="4">
    <source>
        <dbReference type="Proteomes" id="UP001521184"/>
    </source>
</evidence>
<dbReference type="SMART" id="SM00454">
    <property type="entry name" value="SAM"/>
    <property type="match status" value="1"/>
</dbReference>
<reference evidence="3 4" key="1">
    <citation type="journal article" date="2023" name="Plant Dis.">
        <title>First Report of Diplodia intermedia Causing Canker and Dieback Diseases on Apple Trees in Canada.</title>
        <authorList>
            <person name="Ellouze W."/>
            <person name="Ilyukhin E."/>
            <person name="Sulman M."/>
            <person name="Ali S."/>
        </authorList>
    </citation>
    <scope>NUCLEOTIDE SEQUENCE [LARGE SCALE GENOMIC DNA]</scope>
    <source>
        <strain evidence="3 4">M45-28</strain>
    </source>
</reference>
<dbReference type="Pfam" id="PF00536">
    <property type="entry name" value="SAM_1"/>
    <property type="match status" value="1"/>
</dbReference>
<comment type="caution">
    <text evidence="3">The sequence shown here is derived from an EMBL/GenBank/DDBJ whole genome shotgun (WGS) entry which is preliminary data.</text>
</comment>
<protein>
    <recommendedName>
        <fullName evidence="2">SAM domain-containing protein</fullName>
    </recommendedName>
</protein>